<organism evidence="2 3">
    <name type="scientific">Euplotes crassus</name>
    <dbReference type="NCBI Taxonomy" id="5936"/>
    <lineage>
        <taxon>Eukaryota</taxon>
        <taxon>Sar</taxon>
        <taxon>Alveolata</taxon>
        <taxon>Ciliophora</taxon>
        <taxon>Intramacronucleata</taxon>
        <taxon>Spirotrichea</taxon>
        <taxon>Hypotrichia</taxon>
        <taxon>Euplotida</taxon>
        <taxon>Euplotidae</taxon>
        <taxon>Moneuplotes</taxon>
    </lineage>
</organism>
<dbReference type="Pfam" id="PF10238">
    <property type="entry name" value="Eapp_C"/>
    <property type="match status" value="1"/>
</dbReference>
<reference evidence="2" key="1">
    <citation type="submission" date="2023-07" db="EMBL/GenBank/DDBJ databases">
        <authorList>
            <consortium name="AG Swart"/>
            <person name="Singh M."/>
            <person name="Singh A."/>
            <person name="Seah K."/>
            <person name="Emmerich C."/>
        </authorList>
    </citation>
    <scope>NUCLEOTIDE SEQUENCE</scope>
    <source>
        <strain evidence="2">DP1</strain>
    </source>
</reference>
<dbReference type="InterPro" id="IPR019370">
    <property type="entry name" value="E2F-assoc_phosphoprotein"/>
</dbReference>
<name>A0AAD1XH38_EUPCR</name>
<dbReference type="EMBL" id="CAMPGE010013872">
    <property type="protein sequence ID" value="CAI2372580.1"/>
    <property type="molecule type" value="Genomic_DNA"/>
</dbReference>
<dbReference type="AlphaFoldDB" id="A0AAD1XH38"/>
<dbReference type="PANTHER" id="PTHR15967">
    <property type="entry name" value="E2F-ASSOCIATED PHOSPHOPROTEIN"/>
    <property type="match status" value="1"/>
</dbReference>
<protein>
    <recommendedName>
        <fullName evidence="4">E2F-associated phosphoprotein</fullName>
    </recommendedName>
</protein>
<dbReference type="GO" id="GO:0005634">
    <property type="term" value="C:nucleus"/>
    <property type="evidence" value="ECO:0007669"/>
    <property type="project" value="TreeGrafter"/>
</dbReference>
<feature type="compositionally biased region" description="Acidic residues" evidence="1">
    <location>
        <begin position="68"/>
        <end position="82"/>
    </location>
</feature>
<feature type="compositionally biased region" description="Basic and acidic residues" evidence="1">
    <location>
        <begin position="56"/>
        <end position="67"/>
    </location>
</feature>
<evidence type="ECO:0000313" key="3">
    <source>
        <dbReference type="Proteomes" id="UP001295684"/>
    </source>
</evidence>
<feature type="compositionally biased region" description="Acidic residues" evidence="1">
    <location>
        <begin position="1"/>
        <end position="10"/>
    </location>
</feature>
<feature type="region of interest" description="Disordered" evidence="1">
    <location>
        <begin position="1"/>
        <end position="26"/>
    </location>
</feature>
<comment type="caution">
    <text evidence="2">The sequence shown here is derived from an EMBL/GenBank/DDBJ whole genome shotgun (WGS) entry which is preliminary data.</text>
</comment>
<feature type="region of interest" description="Disordered" evidence="1">
    <location>
        <begin position="51"/>
        <end position="90"/>
    </location>
</feature>
<dbReference type="PANTHER" id="PTHR15967:SF0">
    <property type="entry name" value="E2F-ASSOCIATED PHOSPHOPROTEIN"/>
    <property type="match status" value="1"/>
</dbReference>
<proteinExistence type="predicted"/>
<gene>
    <name evidence="2" type="ORF">ECRASSUSDP1_LOCUS13911</name>
</gene>
<dbReference type="Proteomes" id="UP001295684">
    <property type="component" value="Unassembled WGS sequence"/>
</dbReference>
<evidence type="ECO:0008006" key="4">
    <source>
        <dbReference type="Google" id="ProtNLM"/>
    </source>
</evidence>
<evidence type="ECO:0000256" key="1">
    <source>
        <dbReference type="SAM" id="MobiDB-lite"/>
    </source>
</evidence>
<accession>A0AAD1XH38</accession>
<evidence type="ECO:0000313" key="2">
    <source>
        <dbReference type="EMBL" id="CAI2372580.1"/>
    </source>
</evidence>
<feature type="compositionally biased region" description="Basic and acidic residues" evidence="1">
    <location>
        <begin position="11"/>
        <end position="26"/>
    </location>
</feature>
<keyword evidence="3" id="KW-1185">Reference proteome</keyword>
<sequence>MEVDSSSDDDWVPHREQPQKMKESSLRVLEEGKEHQKNLNKKIVKISFKEHKRKENLKQKKDEKNAIEVDENQDSEEDEKDKDDDWKPEYSQIIGVKNLKEHQDKIKKQSKMFNPCEDEENERWLKERFPSYTQNGKKKNETKLENLQNEPLNCLSCFELICLESQPHENYKNQYRAERVVNCEVNQNKMLNLNKHGENYSLDEPQEALFELKCTSCGNKVGFYDHTNKWYLLVF</sequence>